<sequence length="164" mass="17579">MAARAALPSARRAKPHPGLHTLATANETDRKESKTRPLNARPNERSRRFIYGLQMPCASWPWSLGIASFPGSPFANPYQHHTVPPPPIPCPYRTAPIHVVPKPGESQHVCRPTDVVMLAVPVMLVAAGSYLTAGIGGIPEELSARRHDLKPSAGGTLQACATNA</sequence>
<evidence type="ECO:0000313" key="3">
    <source>
        <dbReference type="Proteomes" id="UP000250140"/>
    </source>
</evidence>
<evidence type="ECO:0000256" key="1">
    <source>
        <dbReference type="SAM" id="MobiDB-lite"/>
    </source>
</evidence>
<organism evidence="2 3">
    <name type="scientific">Glonium stellatum</name>
    <dbReference type="NCBI Taxonomy" id="574774"/>
    <lineage>
        <taxon>Eukaryota</taxon>
        <taxon>Fungi</taxon>
        <taxon>Dikarya</taxon>
        <taxon>Ascomycota</taxon>
        <taxon>Pezizomycotina</taxon>
        <taxon>Dothideomycetes</taxon>
        <taxon>Pleosporomycetidae</taxon>
        <taxon>Gloniales</taxon>
        <taxon>Gloniaceae</taxon>
        <taxon>Glonium</taxon>
    </lineage>
</organism>
<feature type="region of interest" description="Disordered" evidence="1">
    <location>
        <begin position="1"/>
        <end position="43"/>
    </location>
</feature>
<dbReference type="Proteomes" id="UP000250140">
    <property type="component" value="Unassembled WGS sequence"/>
</dbReference>
<gene>
    <name evidence="2" type="ORF">AOQ84DRAFT_363753</name>
</gene>
<feature type="compositionally biased region" description="Low complexity" evidence="1">
    <location>
        <begin position="1"/>
        <end position="10"/>
    </location>
</feature>
<dbReference type="EMBL" id="KV749573">
    <property type="protein sequence ID" value="OCL08856.1"/>
    <property type="molecule type" value="Genomic_DNA"/>
</dbReference>
<name>A0A8E2F1Q5_9PEZI</name>
<protein>
    <submittedName>
        <fullName evidence="2">Uncharacterized protein</fullName>
    </submittedName>
</protein>
<reference evidence="2 3" key="1">
    <citation type="journal article" date="2016" name="Nat. Commun.">
        <title>Ectomycorrhizal ecology is imprinted in the genome of the dominant symbiotic fungus Cenococcum geophilum.</title>
        <authorList>
            <consortium name="DOE Joint Genome Institute"/>
            <person name="Peter M."/>
            <person name="Kohler A."/>
            <person name="Ohm R.A."/>
            <person name="Kuo A."/>
            <person name="Krutzmann J."/>
            <person name="Morin E."/>
            <person name="Arend M."/>
            <person name="Barry K.W."/>
            <person name="Binder M."/>
            <person name="Choi C."/>
            <person name="Clum A."/>
            <person name="Copeland A."/>
            <person name="Grisel N."/>
            <person name="Haridas S."/>
            <person name="Kipfer T."/>
            <person name="LaButti K."/>
            <person name="Lindquist E."/>
            <person name="Lipzen A."/>
            <person name="Maire R."/>
            <person name="Meier B."/>
            <person name="Mihaltcheva S."/>
            <person name="Molinier V."/>
            <person name="Murat C."/>
            <person name="Poggeler S."/>
            <person name="Quandt C.A."/>
            <person name="Sperisen C."/>
            <person name="Tritt A."/>
            <person name="Tisserant E."/>
            <person name="Crous P.W."/>
            <person name="Henrissat B."/>
            <person name="Nehls U."/>
            <person name="Egli S."/>
            <person name="Spatafora J.W."/>
            <person name="Grigoriev I.V."/>
            <person name="Martin F.M."/>
        </authorList>
    </citation>
    <scope>NUCLEOTIDE SEQUENCE [LARGE SCALE GENOMIC DNA]</scope>
    <source>
        <strain evidence="2 3">CBS 207.34</strain>
    </source>
</reference>
<evidence type="ECO:0000313" key="2">
    <source>
        <dbReference type="EMBL" id="OCL08856.1"/>
    </source>
</evidence>
<accession>A0A8E2F1Q5</accession>
<keyword evidence="3" id="KW-1185">Reference proteome</keyword>
<dbReference type="AlphaFoldDB" id="A0A8E2F1Q5"/>
<proteinExistence type="predicted"/>